<keyword evidence="3" id="KW-0804">Transcription</keyword>
<dbReference type="STRING" id="1423726.FC07_GL000108"/>
<organism evidence="5 6">
    <name type="scientific">Loigolactobacillus bifermentans DSM 20003</name>
    <dbReference type="NCBI Taxonomy" id="1423726"/>
    <lineage>
        <taxon>Bacteria</taxon>
        <taxon>Bacillati</taxon>
        <taxon>Bacillota</taxon>
        <taxon>Bacilli</taxon>
        <taxon>Lactobacillales</taxon>
        <taxon>Lactobacillaceae</taxon>
        <taxon>Loigolactobacillus</taxon>
    </lineage>
</organism>
<dbReference type="SUPFAM" id="SSF46785">
    <property type="entry name" value="Winged helix' DNA-binding domain"/>
    <property type="match status" value="1"/>
</dbReference>
<protein>
    <recommendedName>
        <fullName evidence="4">HTH marR-type domain-containing protein</fullName>
    </recommendedName>
</protein>
<dbReference type="InterPro" id="IPR000835">
    <property type="entry name" value="HTH_MarR-typ"/>
</dbReference>
<dbReference type="GO" id="GO:0003700">
    <property type="term" value="F:DNA-binding transcription factor activity"/>
    <property type="evidence" value="ECO:0007669"/>
    <property type="project" value="InterPro"/>
</dbReference>
<evidence type="ECO:0000313" key="5">
    <source>
        <dbReference type="EMBL" id="KRK35381.1"/>
    </source>
</evidence>
<dbReference type="Gene3D" id="1.10.10.10">
    <property type="entry name" value="Winged helix-like DNA-binding domain superfamily/Winged helix DNA-binding domain"/>
    <property type="match status" value="1"/>
</dbReference>
<comment type="caution">
    <text evidence="5">The sequence shown here is derived from an EMBL/GenBank/DDBJ whole genome shotgun (WGS) entry which is preliminary data.</text>
</comment>
<dbReference type="OrthoDB" id="6462103at2"/>
<gene>
    <name evidence="5" type="ORF">FC07_GL000108</name>
</gene>
<dbReference type="PROSITE" id="PS50995">
    <property type="entry name" value="HTH_MARR_2"/>
    <property type="match status" value="1"/>
</dbReference>
<reference evidence="5 6" key="1">
    <citation type="journal article" date="2015" name="Genome Announc.">
        <title>Expanding the biotechnology potential of lactobacilli through comparative genomics of 213 strains and associated genera.</title>
        <authorList>
            <person name="Sun Z."/>
            <person name="Harris H.M."/>
            <person name="McCann A."/>
            <person name="Guo C."/>
            <person name="Argimon S."/>
            <person name="Zhang W."/>
            <person name="Yang X."/>
            <person name="Jeffery I.B."/>
            <person name="Cooney J.C."/>
            <person name="Kagawa T.F."/>
            <person name="Liu W."/>
            <person name="Song Y."/>
            <person name="Salvetti E."/>
            <person name="Wrobel A."/>
            <person name="Rasinkangas P."/>
            <person name="Parkhill J."/>
            <person name="Rea M.C."/>
            <person name="O'Sullivan O."/>
            <person name="Ritari J."/>
            <person name="Douillard F.P."/>
            <person name="Paul Ross R."/>
            <person name="Yang R."/>
            <person name="Briner A.E."/>
            <person name="Felis G.E."/>
            <person name="de Vos W.M."/>
            <person name="Barrangou R."/>
            <person name="Klaenhammer T.R."/>
            <person name="Caufield P.W."/>
            <person name="Cui Y."/>
            <person name="Zhang H."/>
            <person name="O'Toole P.W."/>
        </authorList>
    </citation>
    <scope>NUCLEOTIDE SEQUENCE [LARGE SCALE GENOMIC DNA]</scope>
    <source>
        <strain evidence="5 6">DSM 20003</strain>
    </source>
</reference>
<dbReference type="AlphaFoldDB" id="A0A0R1GMR4"/>
<proteinExistence type="predicted"/>
<dbReference type="Proteomes" id="UP000051461">
    <property type="component" value="Unassembled WGS sequence"/>
</dbReference>
<evidence type="ECO:0000259" key="4">
    <source>
        <dbReference type="PROSITE" id="PS50995"/>
    </source>
</evidence>
<name>A0A0R1GMR4_9LACO</name>
<keyword evidence="6" id="KW-1185">Reference proteome</keyword>
<dbReference type="PROSITE" id="PS01117">
    <property type="entry name" value="HTH_MARR_1"/>
    <property type="match status" value="1"/>
</dbReference>
<dbReference type="RefSeq" id="WP_057904694.1">
    <property type="nucleotide sequence ID" value="NZ_AZDA01000079.1"/>
</dbReference>
<keyword evidence="2" id="KW-0238">DNA-binding</keyword>
<dbReference type="PANTHER" id="PTHR42756">
    <property type="entry name" value="TRANSCRIPTIONAL REGULATOR, MARR"/>
    <property type="match status" value="1"/>
</dbReference>
<evidence type="ECO:0000256" key="1">
    <source>
        <dbReference type="ARBA" id="ARBA00023015"/>
    </source>
</evidence>
<keyword evidence="1" id="KW-0805">Transcription regulation</keyword>
<dbReference type="SMART" id="SM00347">
    <property type="entry name" value="HTH_MARR"/>
    <property type="match status" value="1"/>
</dbReference>
<dbReference type="InterPro" id="IPR036388">
    <property type="entry name" value="WH-like_DNA-bd_sf"/>
</dbReference>
<evidence type="ECO:0000256" key="3">
    <source>
        <dbReference type="ARBA" id="ARBA00023163"/>
    </source>
</evidence>
<feature type="domain" description="HTH marR-type" evidence="4">
    <location>
        <begin position="2"/>
        <end position="140"/>
    </location>
</feature>
<dbReference type="Pfam" id="PF01047">
    <property type="entry name" value="MarR"/>
    <property type="match status" value="1"/>
</dbReference>
<accession>A0A0R1GMR4</accession>
<dbReference type="InterPro" id="IPR036390">
    <property type="entry name" value="WH_DNA-bd_sf"/>
</dbReference>
<dbReference type="PATRIC" id="fig|1423726.3.peg.116"/>
<dbReference type="PRINTS" id="PR00598">
    <property type="entry name" value="HTHMARR"/>
</dbReference>
<dbReference type="PANTHER" id="PTHR42756:SF1">
    <property type="entry name" value="TRANSCRIPTIONAL REPRESSOR OF EMRAB OPERON"/>
    <property type="match status" value="1"/>
</dbReference>
<dbReference type="EMBL" id="AZDA01000079">
    <property type="protein sequence ID" value="KRK35381.1"/>
    <property type="molecule type" value="Genomic_DNA"/>
</dbReference>
<sequence>MNNGLFKWLAIADRHFKMTLDRELKPLHLNASNYYYLLRLNERPGMSQESLISLMYLNPSNITRAIQQLVQLGYVIKANDPADRRSVHLTLTAAGQALVPKIQQLLKRLNQQVATVLGDDSTVFQQQLEQLAKMAVRLEKGQPL</sequence>
<dbReference type="InterPro" id="IPR023187">
    <property type="entry name" value="Tscrpt_reg_MarR-type_CS"/>
</dbReference>
<dbReference type="GO" id="GO:0003677">
    <property type="term" value="F:DNA binding"/>
    <property type="evidence" value="ECO:0007669"/>
    <property type="project" value="UniProtKB-KW"/>
</dbReference>
<evidence type="ECO:0000256" key="2">
    <source>
        <dbReference type="ARBA" id="ARBA00023125"/>
    </source>
</evidence>
<evidence type="ECO:0000313" key="6">
    <source>
        <dbReference type="Proteomes" id="UP000051461"/>
    </source>
</evidence>